<protein>
    <recommendedName>
        <fullName evidence="1">Peptidase metallopeptidase domain-containing protein</fullName>
    </recommendedName>
</protein>
<dbReference type="Proteomes" id="UP000054903">
    <property type="component" value="Unassembled WGS sequence"/>
</dbReference>
<evidence type="ECO:0000259" key="1">
    <source>
        <dbReference type="SMART" id="SM00235"/>
    </source>
</evidence>
<keyword evidence="3" id="KW-1185">Reference proteome</keyword>
<feature type="domain" description="Peptidase metallopeptidase" evidence="1">
    <location>
        <begin position="55"/>
        <end position="212"/>
    </location>
</feature>
<evidence type="ECO:0000313" key="2">
    <source>
        <dbReference type="EMBL" id="SAK77983.1"/>
    </source>
</evidence>
<dbReference type="GO" id="GO:0008237">
    <property type="term" value="F:metallopeptidase activity"/>
    <property type="evidence" value="ECO:0007669"/>
    <property type="project" value="InterPro"/>
</dbReference>
<dbReference type="InterPro" id="IPR015943">
    <property type="entry name" value="WD40/YVTN_repeat-like_dom_sf"/>
</dbReference>
<dbReference type="PROSITE" id="PS51257">
    <property type="entry name" value="PROKAR_LIPOPROTEIN"/>
    <property type="match status" value="1"/>
</dbReference>
<accession>A0A158C6M9</accession>
<dbReference type="InterPro" id="IPR006026">
    <property type="entry name" value="Peptidase_Metallo"/>
</dbReference>
<dbReference type="AlphaFoldDB" id="A0A158C6M9"/>
<dbReference type="InterPro" id="IPR024079">
    <property type="entry name" value="MetalloPept_cat_dom_sf"/>
</dbReference>
<dbReference type="STRING" id="1777138.AWB77_03710"/>
<dbReference type="SUPFAM" id="SSF55486">
    <property type="entry name" value="Metalloproteases ('zincins'), catalytic domain"/>
    <property type="match status" value="1"/>
</dbReference>
<dbReference type="RefSeq" id="WP_208601531.1">
    <property type="nucleotide sequence ID" value="NZ_FCNX02000009.1"/>
</dbReference>
<name>A0A158C6M9_9BURK</name>
<sequence>MEKLKGLAFALFSGILISACGGSNSGSDALNGTTKASAEQSAAQSNATIKGYALSTVIWDRVPIGVCWDLNNADFARYSAERGWTRAAVGETWEQHSGVEFTGWQQCTNDPDFYGIRISVEDIAGSAPHTWGLGAMLNNSPGGMALNFTFNNWKPNCQGREEYCIRRIAAHEFGHALGFAHEQNRPDTPSSCIEPAQGTRGDTMVGEWDLASVMNYCNPKWNGDGKLSATDIEMAQKFYGPHKTDTVYIVTRVSSPAKVTEYDLNTRQAVSTFELNFGGADAFIRKMVASPAKNRLFFEMEIKSQDGPQMKGAQSSILIAYDMATRTVLWNTRMSRTSDTVLKASPDGSRLYYAVDNSISTLDAAHGAIVDVMTFSDPYHIAAVDTTPGDNDSVYTLGNVSGTGKQYVRRVNMKAKNVMFSLPVGPTPGAFAETQFVVTPDGKRAIYMAPAVYAGPSDMSEIDLSNGKIRKLPGVDPYRYPYQYINGLQAFDNHQVVFSYNNDSTLIASVIIYDLDVGVTKRTETQRQSFPQVQYDAKTQSIFTVDHYNSALTQFVLQDDGTYRGNDLGFKTAQLPSISSSNFAFVRR</sequence>
<dbReference type="SUPFAM" id="SSF82171">
    <property type="entry name" value="DPP6 N-terminal domain-like"/>
    <property type="match status" value="1"/>
</dbReference>
<gene>
    <name evidence="2" type="ORF">AWB77_03710</name>
</gene>
<dbReference type="EMBL" id="FCNX02000009">
    <property type="protein sequence ID" value="SAK77983.1"/>
    <property type="molecule type" value="Genomic_DNA"/>
</dbReference>
<proteinExistence type="predicted"/>
<dbReference type="GO" id="GO:0006508">
    <property type="term" value="P:proteolysis"/>
    <property type="evidence" value="ECO:0007669"/>
    <property type="project" value="InterPro"/>
</dbReference>
<reference evidence="2" key="1">
    <citation type="submission" date="2016-01" db="EMBL/GenBank/DDBJ databases">
        <authorList>
            <person name="Peeters C."/>
        </authorList>
    </citation>
    <scope>NUCLEOTIDE SEQUENCE</scope>
    <source>
        <strain evidence="2">LMG 29320</strain>
    </source>
</reference>
<dbReference type="GO" id="GO:0008270">
    <property type="term" value="F:zinc ion binding"/>
    <property type="evidence" value="ECO:0007669"/>
    <property type="project" value="InterPro"/>
</dbReference>
<comment type="caution">
    <text evidence="2">The sequence shown here is derived from an EMBL/GenBank/DDBJ whole genome shotgun (WGS) entry which is preliminary data.</text>
</comment>
<organism evidence="2 3">
    <name type="scientific">Caballeronia fortuita</name>
    <dbReference type="NCBI Taxonomy" id="1777138"/>
    <lineage>
        <taxon>Bacteria</taxon>
        <taxon>Pseudomonadati</taxon>
        <taxon>Pseudomonadota</taxon>
        <taxon>Betaproteobacteria</taxon>
        <taxon>Burkholderiales</taxon>
        <taxon>Burkholderiaceae</taxon>
        <taxon>Caballeronia</taxon>
    </lineage>
</organism>
<dbReference type="Gene3D" id="2.130.10.10">
    <property type="entry name" value="YVTN repeat-like/Quinoprotein amine dehydrogenase"/>
    <property type="match status" value="1"/>
</dbReference>
<evidence type="ECO:0000313" key="3">
    <source>
        <dbReference type="Proteomes" id="UP000054903"/>
    </source>
</evidence>
<dbReference type="SMART" id="SM00235">
    <property type="entry name" value="ZnMc"/>
    <property type="match status" value="1"/>
</dbReference>
<dbReference type="Gene3D" id="3.40.390.10">
    <property type="entry name" value="Collagenase (Catalytic Domain)"/>
    <property type="match status" value="1"/>
</dbReference>